<dbReference type="InterPro" id="IPR045053">
    <property type="entry name" value="MAN-like"/>
</dbReference>
<comment type="catalytic activity">
    <reaction evidence="1">
        <text>Random hydrolysis of (1-&gt;4)-beta-D-mannosidic linkages in mannans, galactomannans and glucomannans.</text>
        <dbReference type="EC" id="3.2.1.78"/>
    </reaction>
</comment>
<dbReference type="SUPFAM" id="SSF51445">
    <property type="entry name" value="(Trans)glycosidases"/>
    <property type="match status" value="1"/>
</dbReference>
<dbReference type="RefSeq" id="WP_187542145.1">
    <property type="nucleotide sequence ID" value="NZ_CP060717.1"/>
</dbReference>
<name>A0A7G9SBC3_9SPHN</name>
<dbReference type="PROSITE" id="PS51257">
    <property type="entry name" value="PROKAR_LIPOPROTEIN"/>
    <property type="match status" value="1"/>
</dbReference>
<reference evidence="6 7" key="1">
    <citation type="submission" date="2020-08" db="EMBL/GenBank/DDBJ databases">
        <title>Genome sequence of Sphingomonas rhizophila KACC 19189T.</title>
        <authorList>
            <person name="Hyun D.-W."/>
            <person name="Bae J.-W."/>
        </authorList>
    </citation>
    <scope>NUCLEOTIDE SEQUENCE [LARGE SCALE GENOMIC DNA]</scope>
    <source>
        <strain evidence="6 7">KACC 19189</strain>
    </source>
</reference>
<evidence type="ECO:0000313" key="7">
    <source>
        <dbReference type="Proteomes" id="UP000515955"/>
    </source>
</evidence>
<evidence type="ECO:0000313" key="6">
    <source>
        <dbReference type="EMBL" id="QNN65148.1"/>
    </source>
</evidence>
<feature type="domain" description="Glycoside hydrolase family 5" evidence="5">
    <location>
        <begin position="40"/>
        <end position="423"/>
    </location>
</feature>
<dbReference type="InterPro" id="IPR006311">
    <property type="entry name" value="TAT_signal"/>
</dbReference>
<keyword evidence="3" id="KW-0378">Hydrolase</keyword>
<dbReference type="Proteomes" id="UP000515955">
    <property type="component" value="Chromosome"/>
</dbReference>
<dbReference type="InterPro" id="IPR001547">
    <property type="entry name" value="Glyco_hydro_5"/>
</dbReference>
<keyword evidence="7" id="KW-1185">Reference proteome</keyword>
<gene>
    <name evidence="6" type="ORF">H9L12_00340</name>
</gene>
<dbReference type="PROSITE" id="PS51318">
    <property type="entry name" value="TAT"/>
    <property type="match status" value="1"/>
</dbReference>
<protein>
    <recommendedName>
        <fullName evidence="2">mannan endo-1,4-beta-mannosidase</fullName>
        <ecNumber evidence="2">3.2.1.78</ecNumber>
    </recommendedName>
</protein>
<keyword evidence="4" id="KW-0326">Glycosidase</keyword>
<accession>A0A7G9SBC3</accession>
<dbReference type="GO" id="GO:0016985">
    <property type="term" value="F:mannan endo-1,4-beta-mannosidase activity"/>
    <property type="evidence" value="ECO:0007669"/>
    <property type="project" value="TreeGrafter"/>
</dbReference>
<dbReference type="AlphaFoldDB" id="A0A7G9SBC3"/>
<organism evidence="6 7">
    <name type="scientific">Sphingomonas rhizophila</name>
    <dbReference type="NCBI Taxonomy" id="2071607"/>
    <lineage>
        <taxon>Bacteria</taxon>
        <taxon>Pseudomonadati</taxon>
        <taxon>Pseudomonadota</taxon>
        <taxon>Alphaproteobacteria</taxon>
        <taxon>Sphingomonadales</taxon>
        <taxon>Sphingomonadaceae</taxon>
        <taxon>Sphingomonas</taxon>
    </lineage>
</organism>
<dbReference type="EMBL" id="CP060717">
    <property type="protein sequence ID" value="QNN65148.1"/>
    <property type="molecule type" value="Genomic_DNA"/>
</dbReference>
<dbReference type="KEGG" id="srhi:H9L12_00340"/>
<proteinExistence type="predicted"/>
<evidence type="ECO:0000259" key="5">
    <source>
        <dbReference type="Pfam" id="PF26410"/>
    </source>
</evidence>
<dbReference type="Gene3D" id="3.20.20.80">
    <property type="entry name" value="Glycosidases"/>
    <property type="match status" value="1"/>
</dbReference>
<sequence length="483" mass="53417">MTSPRNILSTPLGRRTFVGGTAAALASCAIPVGAPVARPFVGRSGTALTLDGRRYRYVGTNMWYAAYLGAEAAYGDRGRLQRELDRIAVLGLTNIRLLGSSEDSPLKNSVTPTFRDRTSAYSETLLKGLDFTLAEMGKRGLRAVIYLTNFWEWSGGMMTYLYWNNGGRFINMNDPAHPWPEFADMSSQFYANRQAVAQYHDYVRAVVTRTNSVTGIRYADDPTIQSWQLANEPRPGGGKEVGLNHLRDYLAWISDTSRLIKSLDSNHLVSTGSEGTQGCLDDDACVINAHSAPSIDYVTAHIWPQNWEWADPKDLAGSWPKVETNTRAYLARQIAIASQLGKPLVVEEFGFPRDSGGFERSASTRWRDRFYGLIFELALDSMRAGGPVAGTNFWAWGGEGRAAHADFAFKPGDSSYLGDPRMSRRDGTACSTAMPRRRTCFAATPRNLAPSPPSGRERIHRHAIRLERRRMTVGNSAQLAVCP</sequence>
<dbReference type="PANTHER" id="PTHR31451:SF40">
    <property type="entry name" value="GLYCOSIDE HYDROLASE FAMILY 5 DOMAIN-CONTAINING PROTEIN"/>
    <property type="match status" value="1"/>
</dbReference>
<evidence type="ECO:0000256" key="1">
    <source>
        <dbReference type="ARBA" id="ARBA00001678"/>
    </source>
</evidence>
<dbReference type="PANTHER" id="PTHR31451">
    <property type="match status" value="1"/>
</dbReference>
<evidence type="ECO:0000256" key="4">
    <source>
        <dbReference type="ARBA" id="ARBA00023295"/>
    </source>
</evidence>
<evidence type="ECO:0000256" key="3">
    <source>
        <dbReference type="ARBA" id="ARBA00022801"/>
    </source>
</evidence>
<dbReference type="InterPro" id="IPR017853">
    <property type="entry name" value="GH"/>
</dbReference>
<dbReference type="EC" id="3.2.1.78" evidence="2"/>
<evidence type="ECO:0000256" key="2">
    <source>
        <dbReference type="ARBA" id="ARBA00012706"/>
    </source>
</evidence>
<dbReference type="Pfam" id="PF26410">
    <property type="entry name" value="GH5_mannosidase"/>
    <property type="match status" value="1"/>
</dbReference>